<keyword evidence="2" id="KW-0812">Transmembrane</keyword>
<proteinExistence type="predicted"/>
<feature type="compositionally biased region" description="Low complexity" evidence="1">
    <location>
        <begin position="1005"/>
        <end position="1017"/>
    </location>
</feature>
<feature type="region of interest" description="Disordered" evidence="1">
    <location>
        <begin position="994"/>
        <end position="1023"/>
    </location>
</feature>
<keyword evidence="5" id="KW-1185">Reference proteome</keyword>
<feature type="region of interest" description="Disordered" evidence="1">
    <location>
        <begin position="157"/>
        <end position="190"/>
    </location>
</feature>
<dbReference type="EMBL" id="NRSJ01000007">
    <property type="protein sequence ID" value="MBK1704096.1"/>
    <property type="molecule type" value="Genomic_DNA"/>
</dbReference>
<feature type="transmembrane region" description="Helical" evidence="2">
    <location>
        <begin position="1423"/>
        <end position="1448"/>
    </location>
</feature>
<feature type="compositionally biased region" description="Low complexity" evidence="1">
    <location>
        <begin position="722"/>
        <end position="735"/>
    </location>
</feature>
<reference evidence="4" key="2">
    <citation type="journal article" date="2020" name="Microorganisms">
        <title>Osmotic Adaptation and Compatible Solute Biosynthesis of Phototrophic Bacteria as Revealed from Genome Analyses.</title>
        <authorList>
            <person name="Imhoff J.F."/>
            <person name="Rahn T."/>
            <person name="Kunzel S."/>
            <person name="Keller A."/>
            <person name="Neulinger S.C."/>
        </authorList>
    </citation>
    <scope>NUCLEOTIDE SEQUENCE</scope>
    <source>
        <strain evidence="4">DSM 11080</strain>
    </source>
</reference>
<evidence type="ECO:0000256" key="3">
    <source>
        <dbReference type="SAM" id="SignalP"/>
    </source>
</evidence>
<dbReference type="Proteomes" id="UP001296776">
    <property type="component" value="Unassembled WGS sequence"/>
</dbReference>
<keyword evidence="2" id="KW-1133">Transmembrane helix</keyword>
<sequence length="1488" mass="160868">MTLLLAAVALVATVGANGEPAAIPAPLEPWVDWVLEDDDERACSLDGAGAGERVCAWPGVLRLDLDTDGGQFEQEWTLQAEHWVPLPGGIGQWPQQVSIDGEPAAVVERDGRPSVRVDPGERRISGRFAWPRRPDVLKLPPEIALISLRLDGAPVSPLRFDQGRGDQGRGERRGGLWLGGQPPRPQTGEAERLSLEVARRIEDGVPLRVQTRLMLDVAGPPREVLLGPVLLPGGIPLRLESPLPARLVRSEERARGRSRAGADGGAPTRSGTGVPTGAATVPETASEPAPDPAAAPAGAARADEPTAQPEPDAAEPAFLQVQVRPGRWLLGIETHHPGPVDALRLSESESVPESVPEPAPRADWPKQEVWVFAARPDLRQVTLHGGQPIDPRQARIPEDWRQLPTLLMRPGETLRLEQQRRGAAGSDRVRLHRTLRLDFDGAGFSVRDRLSGRLEVRSRLEAEPSMALGQVRVDDEPRLITRLPEPDAPEGVEVRPGPLAMTADARLETGPIAIPQTLPASGWALPLAEASAELLLPPGWDLLAVSGVDNLPDSWLGRWTLLDIFLVLVAALAVARIWGAGWGLLALATLVLTWQEPGAPRWAWLHLILAAALLRALRAQRSAKTDDAPRPRGPGWLLSLVQVYFGAAVLSLAVIAVPFLVTEMRDGLFPQLDRQGAGLFGLVMLRDATMASAPSRPSGAVRTDRSELDLLADAVQPQVSALGGAAPSSLPAASPRPKRLPTLDPNAQVQTGPGVPDWTWRRYPLGWTGPLAAGQQLALWLLPPAGSLVLALLALLLVPLLALRLADRLPRRSGDAARPMLGLAVLACGAWLAVQPGLGNAAAAAAAGETAAAQDGGFPPPALLDALKQRLLKPADCVPRCAEIARMQLMVAGDQLQLVLAVDAAASVALPVPGRRGGWMPTLIRLNGEPWQRLRRSGDALWLPLPAGRHLLQLSGPLPASDAVVLPLPLRPRLVDARLAKPWQLNGLKANGVPGDQLELSRTPAAGRADAVDAATGAGSGRESDRFPPLLRIIRTLRFGLDWQVETRVERLSPADGPASLSLELIEGESVTTDAVRANAEGALIALGPRQRALRWNSTLEAVDRLTLSASEAPRFSEEWRLAVSPLWHLEADGVPPVQATQAETERLRVYRPWAGEQLTLRVWRPVGVPGPQLTLDRSLYRVTPGRRWTEAQLELVVRSTRGGRHPLRLPDGAELTLFEVDGRSRPLSLQAPMLDLPLVPGVQQIEIGWRTPDGLAWRYRPAVLDLGIAGVNAETQVRLPDDRWVLWTSGPGIGAAVQFWALLIALAVLAWLLARSRQTPLGFVDWLLLAVGLSQVPAWMGALVVLWLFALGWRRRLGEDVQPWRFNLAQIGLVLLSIAALIALLAALEQGLLGAPAMQIAGNGSTASRLQWYLDRQPGETAAVTLVSAPIWAYRLLMLAWALWLAWRLTGWLRWGWNNLMSPVPWRPTRRQQLKRQVANENLSVDL</sequence>
<protein>
    <submittedName>
        <fullName evidence="4">Uncharacterized protein</fullName>
    </submittedName>
</protein>
<feature type="region of interest" description="Disordered" evidence="1">
    <location>
        <begin position="722"/>
        <end position="751"/>
    </location>
</feature>
<feature type="region of interest" description="Disordered" evidence="1">
    <location>
        <begin position="250"/>
        <end position="312"/>
    </location>
</feature>
<feature type="compositionally biased region" description="Low complexity" evidence="1">
    <location>
        <begin position="282"/>
        <end position="300"/>
    </location>
</feature>
<evidence type="ECO:0000256" key="1">
    <source>
        <dbReference type="SAM" id="MobiDB-lite"/>
    </source>
</evidence>
<gene>
    <name evidence="4" type="ORF">CKO40_05925</name>
</gene>
<feature type="transmembrane region" description="Helical" evidence="2">
    <location>
        <begin position="1327"/>
        <end position="1353"/>
    </location>
</feature>
<feature type="transmembrane region" description="Helical" evidence="2">
    <location>
        <begin position="1365"/>
        <end position="1389"/>
    </location>
</feature>
<feature type="transmembrane region" description="Helical" evidence="2">
    <location>
        <begin position="777"/>
        <end position="803"/>
    </location>
</feature>
<evidence type="ECO:0000313" key="5">
    <source>
        <dbReference type="Proteomes" id="UP001296776"/>
    </source>
</evidence>
<keyword evidence="2" id="KW-0472">Membrane</keyword>
<keyword evidence="3" id="KW-0732">Signal</keyword>
<feature type="signal peptide" evidence="3">
    <location>
        <begin position="1"/>
        <end position="18"/>
    </location>
</feature>
<evidence type="ECO:0000313" key="4">
    <source>
        <dbReference type="EMBL" id="MBK1704096.1"/>
    </source>
</evidence>
<organism evidence="4 5">
    <name type="scientific">Halochromatium glycolicum</name>
    <dbReference type="NCBI Taxonomy" id="85075"/>
    <lineage>
        <taxon>Bacteria</taxon>
        <taxon>Pseudomonadati</taxon>
        <taxon>Pseudomonadota</taxon>
        <taxon>Gammaproteobacteria</taxon>
        <taxon>Chromatiales</taxon>
        <taxon>Chromatiaceae</taxon>
        <taxon>Halochromatium</taxon>
    </lineage>
</organism>
<accession>A0AAJ0U2I1</accession>
<reference evidence="4" key="1">
    <citation type="submission" date="2017-08" db="EMBL/GenBank/DDBJ databases">
        <authorList>
            <person name="Imhoff J.F."/>
            <person name="Rahn T."/>
            <person name="Kuenzel S."/>
            <person name="Neulinger S.C."/>
        </authorList>
    </citation>
    <scope>NUCLEOTIDE SEQUENCE</scope>
    <source>
        <strain evidence="4">DSM 11080</strain>
    </source>
</reference>
<feature type="chain" id="PRO_5042459169" evidence="3">
    <location>
        <begin position="19"/>
        <end position="1488"/>
    </location>
</feature>
<name>A0AAJ0U2I1_9GAMM</name>
<feature type="transmembrane region" description="Helical" evidence="2">
    <location>
        <begin position="1294"/>
        <end position="1315"/>
    </location>
</feature>
<feature type="compositionally biased region" description="Basic and acidic residues" evidence="1">
    <location>
        <begin position="161"/>
        <end position="174"/>
    </location>
</feature>
<feature type="transmembrane region" description="Helical" evidence="2">
    <location>
        <begin position="637"/>
        <end position="661"/>
    </location>
</feature>
<comment type="caution">
    <text evidence="4">The sequence shown here is derived from an EMBL/GenBank/DDBJ whole genome shotgun (WGS) entry which is preliminary data.</text>
</comment>
<evidence type="ECO:0000256" key="2">
    <source>
        <dbReference type="SAM" id="Phobius"/>
    </source>
</evidence>